<keyword evidence="1" id="KW-0732">Signal</keyword>
<protein>
    <submittedName>
        <fullName evidence="2">Uncharacterized protein</fullName>
    </submittedName>
</protein>
<name>A0A0R3QU47_9BILA</name>
<dbReference type="WBParaSite" id="BTMF_0001124901-mRNA-1">
    <property type="protein sequence ID" value="BTMF_0001124901-mRNA-1"/>
    <property type="gene ID" value="BTMF_0001124901"/>
</dbReference>
<accession>A0A0R3QU47</accession>
<dbReference type="AlphaFoldDB" id="A0A0R3QU47"/>
<sequence>MLPLSFFLSTSYSLLLLLKYCSTVTVQIRWIPKVFEVYYFSHLLKKLWASV</sequence>
<evidence type="ECO:0000313" key="2">
    <source>
        <dbReference type="WBParaSite" id="BTMF_0001124901-mRNA-1"/>
    </source>
</evidence>
<feature type="chain" id="PRO_5006447148" evidence="1">
    <location>
        <begin position="24"/>
        <end position="51"/>
    </location>
</feature>
<feature type="signal peptide" evidence="1">
    <location>
        <begin position="1"/>
        <end position="23"/>
    </location>
</feature>
<reference evidence="2" key="1">
    <citation type="submission" date="2017-02" db="UniProtKB">
        <authorList>
            <consortium name="WormBaseParasite"/>
        </authorList>
    </citation>
    <scope>IDENTIFICATION</scope>
</reference>
<evidence type="ECO:0000256" key="1">
    <source>
        <dbReference type="SAM" id="SignalP"/>
    </source>
</evidence>
<proteinExistence type="predicted"/>
<organism evidence="2">
    <name type="scientific">Brugia timori</name>
    <dbReference type="NCBI Taxonomy" id="42155"/>
    <lineage>
        <taxon>Eukaryota</taxon>
        <taxon>Metazoa</taxon>
        <taxon>Ecdysozoa</taxon>
        <taxon>Nematoda</taxon>
        <taxon>Chromadorea</taxon>
        <taxon>Rhabditida</taxon>
        <taxon>Spirurina</taxon>
        <taxon>Spiruromorpha</taxon>
        <taxon>Filarioidea</taxon>
        <taxon>Onchocercidae</taxon>
        <taxon>Brugia</taxon>
    </lineage>
</organism>